<dbReference type="EMBL" id="LNXX01000043">
    <property type="protein sequence ID" value="KTC83150.1"/>
    <property type="molecule type" value="Genomic_DNA"/>
</dbReference>
<dbReference type="AlphaFoldDB" id="A0A378IKN9"/>
<name>A0A378IKN9_9GAMM</name>
<proteinExistence type="predicted"/>
<dbReference type="OrthoDB" id="9991092at2"/>
<dbReference type="Proteomes" id="UP000255316">
    <property type="component" value="Unassembled WGS sequence"/>
</dbReference>
<organism evidence="2 4">
    <name type="scientific">Legionella cincinnatiensis</name>
    <dbReference type="NCBI Taxonomy" id="28085"/>
    <lineage>
        <taxon>Bacteria</taxon>
        <taxon>Pseudomonadati</taxon>
        <taxon>Pseudomonadota</taxon>
        <taxon>Gammaproteobacteria</taxon>
        <taxon>Legionellales</taxon>
        <taxon>Legionellaceae</taxon>
        <taxon>Legionella</taxon>
    </lineage>
</organism>
<gene>
    <name evidence="1" type="ORF">Lcin_2522</name>
    <name evidence="2" type="ORF">NCTC12438_02347</name>
</gene>
<accession>A0A378IKN9</accession>
<evidence type="ECO:0000313" key="1">
    <source>
        <dbReference type="EMBL" id="KTC83150.1"/>
    </source>
</evidence>
<keyword evidence="3" id="KW-1185">Reference proteome</keyword>
<sequence length="77" mass="8713">MCNVLSLQFCDAQGAWDPDNPGTYRLNFSVLFGVMHQQLQQVVLGNGEPELFQKLFERGALRATVKIRQTESLAETR</sequence>
<reference evidence="1 3" key="1">
    <citation type="submission" date="2015-11" db="EMBL/GenBank/DDBJ databases">
        <title>Genomic analysis of 38 Legionella species identifies large and diverse effector repertoires.</title>
        <authorList>
            <person name="Burstein D."/>
            <person name="Amaro F."/>
            <person name="Zusman T."/>
            <person name="Lifshitz Z."/>
            <person name="Cohen O."/>
            <person name="Gilbert J.A."/>
            <person name="Pupko T."/>
            <person name="Shuman H.A."/>
            <person name="Segal G."/>
        </authorList>
    </citation>
    <scope>NUCLEOTIDE SEQUENCE [LARGE SCALE GENOMIC DNA]</scope>
    <source>
        <strain evidence="1 3">CDC#72-OH-14</strain>
    </source>
</reference>
<evidence type="ECO:0000313" key="3">
    <source>
        <dbReference type="Proteomes" id="UP000054854"/>
    </source>
</evidence>
<dbReference type="EMBL" id="UGNX01000001">
    <property type="protein sequence ID" value="STX35719.1"/>
    <property type="molecule type" value="Genomic_DNA"/>
</dbReference>
<protein>
    <submittedName>
        <fullName evidence="2">Uncharacterized protein</fullName>
    </submittedName>
</protein>
<dbReference type="Proteomes" id="UP000054854">
    <property type="component" value="Unassembled WGS sequence"/>
</dbReference>
<reference evidence="2 4" key="2">
    <citation type="submission" date="2018-06" db="EMBL/GenBank/DDBJ databases">
        <authorList>
            <consortium name="Pathogen Informatics"/>
            <person name="Doyle S."/>
        </authorList>
    </citation>
    <scope>NUCLEOTIDE SEQUENCE [LARGE SCALE GENOMIC DNA]</scope>
    <source>
        <strain evidence="2 4">NCTC12438</strain>
    </source>
</reference>
<evidence type="ECO:0000313" key="4">
    <source>
        <dbReference type="Proteomes" id="UP000255316"/>
    </source>
</evidence>
<evidence type="ECO:0000313" key="2">
    <source>
        <dbReference type="EMBL" id="STX35719.1"/>
    </source>
</evidence>